<reference evidence="6" key="1">
    <citation type="journal article" date="2019" name="Int. J. Syst. Evol. Microbiol.">
        <title>The Global Catalogue of Microorganisms (GCM) 10K type strain sequencing project: providing services to taxonomists for standard genome sequencing and annotation.</title>
        <authorList>
            <consortium name="The Broad Institute Genomics Platform"/>
            <consortium name="The Broad Institute Genome Sequencing Center for Infectious Disease"/>
            <person name="Wu L."/>
            <person name="Ma J."/>
        </authorList>
    </citation>
    <scope>NUCLEOTIDE SEQUENCE [LARGE SCALE GENOMIC DNA]</scope>
    <source>
        <strain evidence="6">JCM 31921</strain>
    </source>
</reference>
<organism evidence="5 6">
    <name type="scientific">Rurimicrobium arvi</name>
    <dbReference type="NCBI Taxonomy" id="2049916"/>
    <lineage>
        <taxon>Bacteria</taxon>
        <taxon>Pseudomonadati</taxon>
        <taxon>Bacteroidota</taxon>
        <taxon>Chitinophagia</taxon>
        <taxon>Chitinophagales</taxon>
        <taxon>Chitinophagaceae</taxon>
        <taxon>Rurimicrobium</taxon>
    </lineage>
</organism>
<protein>
    <submittedName>
        <fullName evidence="5">CatB-related O-acetyltransferase</fullName>
    </submittedName>
</protein>
<name>A0ABP8MMV2_9BACT</name>
<comment type="caution">
    <text evidence="5">The sequence shown here is derived from an EMBL/GenBank/DDBJ whole genome shotgun (WGS) entry which is preliminary data.</text>
</comment>
<evidence type="ECO:0000313" key="6">
    <source>
        <dbReference type="Proteomes" id="UP001501410"/>
    </source>
</evidence>
<evidence type="ECO:0000256" key="4">
    <source>
        <dbReference type="ARBA" id="ARBA00023315"/>
    </source>
</evidence>
<dbReference type="EMBL" id="BAABEZ010000018">
    <property type="protein sequence ID" value="GAA4452921.1"/>
    <property type="molecule type" value="Genomic_DNA"/>
</dbReference>
<dbReference type="Proteomes" id="UP001501410">
    <property type="component" value="Unassembled WGS sequence"/>
</dbReference>
<keyword evidence="3" id="KW-0677">Repeat</keyword>
<dbReference type="PROSITE" id="PS00101">
    <property type="entry name" value="HEXAPEP_TRANSFERASES"/>
    <property type="match status" value="1"/>
</dbReference>
<dbReference type="InterPro" id="IPR011004">
    <property type="entry name" value="Trimer_LpxA-like_sf"/>
</dbReference>
<dbReference type="CDD" id="cd03349">
    <property type="entry name" value="LbH_XAT"/>
    <property type="match status" value="1"/>
</dbReference>
<dbReference type="InterPro" id="IPR001451">
    <property type="entry name" value="Hexapep"/>
</dbReference>
<keyword evidence="4" id="KW-0012">Acyltransferase</keyword>
<evidence type="ECO:0000256" key="1">
    <source>
        <dbReference type="ARBA" id="ARBA00007274"/>
    </source>
</evidence>
<dbReference type="SUPFAM" id="SSF51161">
    <property type="entry name" value="Trimeric LpxA-like enzymes"/>
    <property type="match status" value="1"/>
</dbReference>
<dbReference type="PANTHER" id="PTHR43300:SF11">
    <property type="entry name" value="ACETYLTRANSFERASE RV3034C-RELATED"/>
    <property type="match status" value="1"/>
</dbReference>
<dbReference type="InterPro" id="IPR050179">
    <property type="entry name" value="Trans_hexapeptide_repeat"/>
</dbReference>
<dbReference type="Gene3D" id="2.160.10.10">
    <property type="entry name" value="Hexapeptide repeat proteins"/>
    <property type="match status" value="1"/>
</dbReference>
<gene>
    <name evidence="5" type="ORF">GCM10023092_12590</name>
</gene>
<proteinExistence type="inferred from homology"/>
<evidence type="ECO:0000256" key="2">
    <source>
        <dbReference type="ARBA" id="ARBA00022679"/>
    </source>
</evidence>
<comment type="similarity">
    <text evidence="1">Belongs to the transferase hexapeptide repeat family.</text>
</comment>
<keyword evidence="2" id="KW-0808">Transferase</keyword>
<accession>A0ABP8MMV2</accession>
<evidence type="ECO:0000313" key="5">
    <source>
        <dbReference type="EMBL" id="GAA4452921.1"/>
    </source>
</evidence>
<dbReference type="PANTHER" id="PTHR43300">
    <property type="entry name" value="ACETYLTRANSFERASE"/>
    <property type="match status" value="1"/>
</dbReference>
<dbReference type="Pfam" id="PF00132">
    <property type="entry name" value="Hexapep"/>
    <property type="match status" value="1"/>
</dbReference>
<sequence>MGIIRNIARSIKNYIAPQRSAPQPALFFTSDLLADRGFEIGAYTYGNPRIFHWGEKATLKIGKFCSIAEDVKIFLGGNHRVDWVSTYPFPALPGFFPEAAEITGHPSTKGDVVIGNDVWIGYAAIILSGVTIGDGAVIGAGSVVSKNVGPYEIWAGNPAVCIKKRFPEEIIARLLTEKWWDKPDAAMRASIKTLCESPLKDKNG</sequence>
<evidence type="ECO:0000256" key="3">
    <source>
        <dbReference type="ARBA" id="ARBA00022737"/>
    </source>
</evidence>
<dbReference type="InterPro" id="IPR018357">
    <property type="entry name" value="Hexapep_transf_CS"/>
</dbReference>
<keyword evidence="6" id="KW-1185">Reference proteome</keyword>